<dbReference type="RefSeq" id="WP_191142195.1">
    <property type="nucleotide sequence ID" value="NZ_JACXAH010000014.1"/>
</dbReference>
<reference evidence="8" key="1">
    <citation type="submission" date="2020-09" db="EMBL/GenBank/DDBJ databases">
        <title>A novel bacterium of genus Hazenella, isolated from South China Sea.</title>
        <authorList>
            <person name="Huang H."/>
            <person name="Mo K."/>
            <person name="Hu Y."/>
        </authorList>
    </citation>
    <scope>NUCLEOTIDE SEQUENCE</scope>
    <source>
        <strain evidence="8">IB182357</strain>
    </source>
</reference>
<keyword evidence="4 8" id="KW-0378">Hydrolase</keyword>
<evidence type="ECO:0000256" key="1">
    <source>
        <dbReference type="ARBA" id="ARBA00012506"/>
    </source>
</evidence>
<evidence type="ECO:0000256" key="2">
    <source>
        <dbReference type="ARBA" id="ARBA00022723"/>
    </source>
</evidence>
<accession>A0A926NGF2</accession>
<dbReference type="InterPro" id="IPR006674">
    <property type="entry name" value="HD_domain"/>
</dbReference>
<dbReference type="Gene3D" id="1.10.3210.10">
    <property type="entry name" value="Hypothetical protein af1432"/>
    <property type="match status" value="1"/>
</dbReference>
<dbReference type="InterPro" id="IPR003607">
    <property type="entry name" value="HD/PDEase_dom"/>
</dbReference>
<name>A0A926NGF2_9BACL</name>
<evidence type="ECO:0000256" key="3">
    <source>
        <dbReference type="ARBA" id="ARBA00022741"/>
    </source>
</evidence>
<protein>
    <recommendedName>
        <fullName evidence="1">bis(5'-nucleosyl)-tetraphosphatase (symmetrical)</fullName>
        <ecNumber evidence="1">3.6.1.41</ecNumber>
    </recommendedName>
</protein>
<proteinExistence type="predicted"/>
<keyword evidence="2" id="KW-0479">Metal-binding</keyword>
<dbReference type="NCBIfam" id="TIGR00488">
    <property type="entry name" value="bis(5'-nucleosyl)-tetraphosphatase (symmetrical) YqeK"/>
    <property type="match status" value="1"/>
</dbReference>
<dbReference type="SMART" id="SM00471">
    <property type="entry name" value="HDc"/>
    <property type="match status" value="1"/>
</dbReference>
<evidence type="ECO:0000259" key="7">
    <source>
        <dbReference type="PROSITE" id="PS51831"/>
    </source>
</evidence>
<dbReference type="PROSITE" id="PS51831">
    <property type="entry name" value="HD"/>
    <property type="match status" value="1"/>
</dbReference>
<dbReference type="InterPro" id="IPR005249">
    <property type="entry name" value="YqeK"/>
</dbReference>
<dbReference type="GO" id="GO:0008803">
    <property type="term" value="F:bis(5'-nucleosyl)-tetraphosphatase (symmetrical) activity"/>
    <property type="evidence" value="ECO:0007669"/>
    <property type="project" value="UniProtKB-EC"/>
</dbReference>
<dbReference type="Proteomes" id="UP000661691">
    <property type="component" value="Unassembled WGS sequence"/>
</dbReference>
<evidence type="ECO:0000313" key="9">
    <source>
        <dbReference type="Proteomes" id="UP000661691"/>
    </source>
</evidence>
<dbReference type="Pfam" id="PF01966">
    <property type="entry name" value="HD"/>
    <property type="match status" value="1"/>
</dbReference>
<dbReference type="GO" id="GO:0046872">
    <property type="term" value="F:metal ion binding"/>
    <property type="evidence" value="ECO:0007669"/>
    <property type="project" value="UniProtKB-KW"/>
</dbReference>
<dbReference type="AlphaFoldDB" id="A0A926NGF2"/>
<keyword evidence="5" id="KW-0408">Iron</keyword>
<dbReference type="EC" id="3.6.1.41" evidence="1"/>
<comment type="catalytic activity">
    <reaction evidence="6">
        <text>P(1),P(4)-bis(5'-adenosyl) tetraphosphate + H2O = 2 ADP + 2 H(+)</text>
        <dbReference type="Rhea" id="RHEA:24252"/>
        <dbReference type="ChEBI" id="CHEBI:15377"/>
        <dbReference type="ChEBI" id="CHEBI:15378"/>
        <dbReference type="ChEBI" id="CHEBI:58141"/>
        <dbReference type="ChEBI" id="CHEBI:456216"/>
        <dbReference type="EC" id="3.6.1.41"/>
    </reaction>
</comment>
<feature type="domain" description="HD" evidence="7">
    <location>
        <begin position="18"/>
        <end position="132"/>
    </location>
</feature>
<evidence type="ECO:0000256" key="4">
    <source>
        <dbReference type="ARBA" id="ARBA00022801"/>
    </source>
</evidence>
<evidence type="ECO:0000313" key="8">
    <source>
        <dbReference type="EMBL" id="MBD1372873.1"/>
    </source>
</evidence>
<dbReference type="PANTHER" id="PTHR35795:SF1">
    <property type="entry name" value="BIS(5'-NUCLEOSYL)-TETRAPHOSPHATASE, SYMMETRICAL"/>
    <property type="match status" value="1"/>
</dbReference>
<sequence>MNLDILKQATKNELPTSRWEHTLRVLDTAIDLIQDRQIDLLSIQVAAVLHDFCKFWPDEELKKWISKYELPRELLHYHKEIWHAPVGAEVARIKWGITDEAILNAIRYHTTGRPEMTEIEKIIFVADYIEPGRKFPDVEEVRKTAETHLDGAVAQSLRNTISFLESRNQMVYPLTLQAYGYYKHCLG</sequence>
<keyword evidence="3" id="KW-0547">Nucleotide-binding</keyword>
<dbReference type="CDD" id="cd00077">
    <property type="entry name" value="HDc"/>
    <property type="match status" value="1"/>
</dbReference>
<dbReference type="InterPro" id="IPR051094">
    <property type="entry name" value="Diverse_Catalytic_Enzymes"/>
</dbReference>
<dbReference type="SUPFAM" id="SSF109604">
    <property type="entry name" value="HD-domain/PDEase-like"/>
    <property type="match status" value="1"/>
</dbReference>
<dbReference type="PANTHER" id="PTHR35795">
    <property type="entry name" value="SLR1885 PROTEIN"/>
    <property type="match status" value="1"/>
</dbReference>
<evidence type="ECO:0000256" key="5">
    <source>
        <dbReference type="ARBA" id="ARBA00023004"/>
    </source>
</evidence>
<gene>
    <name evidence="8" type="primary">yqeK</name>
    <name evidence="8" type="ORF">IC620_10945</name>
</gene>
<dbReference type="EMBL" id="JACXAH010000014">
    <property type="protein sequence ID" value="MBD1372873.1"/>
    <property type="molecule type" value="Genomic_DNA"/>
</dbReference>
<evidence type="ECO:0000256" key="6">
    <source>
        <dbReference type="ARBA" id="ARBA00049417"/>
    </source>
</evidence>
<keyword evidence="9" id="KW-1185">Reference proteome</keyword>
<organism evidence="8 9">
    <name type="scientific">Polycladospora coralii</name>
    <dbReference type="NCBI Taxonomy" id="2771432"/>
    <lineage>
        <taxon>Bacteria</taxon>
        <taxon>Bacillati</taxon>
        <taxon>Bacillota</taxon>
        <taxon>Bacilli</taxon>
        <taxon>Bacillales</taxon>
        <taxon>Thermoactinomycetaceae</taxon>
        <taxon>Polycladospora</taxon>
    </lineage>
</organism>
<dbReference type="GO" id="GO:0000166">
    <property type="term" value="F:nucleotide binding"/>
    <property type="evidence" value="ECO:0007669"/>
    <property type="project" value="UniProtKB-KW"/>
</dbReference>
<comment type="caution">
    <text evidence="8">The sequence shown here is derived from an EMBL/GenBank/DDBJ whole genome shotgun (WGS) entry which is preliminary data.</text>
</comment>